<feature type="domain" description="Integrase catalytic" evidence="1">
    <location>
        <begin position="52"/>
        <end position="121"/>
    </location>
</feature>
<dbReference type="InterPro" id="IPR036397">
    <property type="entry name" value="RNaseH_sf"/>
</dbReference>
<evidence type="ECO:0000313" key="2">
    <source>
        <dbReference type="EMBL" id="CAH8246724.1"/>
    </source>
</evidence>
<evidence type="ECO:0000259" key="1">
    <source>
        <dbReference type="PROSITE" id="PS50994"/>
    </source>
</evidence>
<dbReference type="SUPFAM" id="SSF53098">
    <property type="entry name" value="Ribonuclease H-like"/>
    <property type="match status" value="1"/>
</dbReference>
<dbReference type="InterPro" id="IPR012337">
    <property type="entry name" value="RNaseH-like_sf"/>
</dbReference>
<gene>
    <name evidence="2" type="ORF">WJ0W_003957</name>
</gene>
<organism evidence="2 3">
    <name type="scientific">Paenibacillus melissococcoides</name>
    <dbReference type="NCBI Taxonomy" id="2912268"/>
    <lineage>
        <taxon>Bacteria</taxon>
        <taxon>Bacillati</taxon>
        <taxon>Bacillota</taxon>
        <taxon>Bacilli</taxon>
        <taxon>Bacillales</taxon>
        <taxon>Paenibacillaceae</taxon>
        <taxon>Paenibacillus</taxon>
    </lineage>
</organism>
<reference evidence="2" key="1">
    <citation type="submission" date="2022-06" db="EMBL/GenBank/DDBJ databases">
        <authorList>
            <person name="Dietemann V."/>
            <person name="Ory F."/>
            <person name="Dainat B."/>
            <person name="Oberhansli S."/>
        </authorList>
    </citation>
    <scope>NUCLEOTIDE SEQUENCE</scope>
    <source>
        <strain evidence="2">Ena-SAMPLE-TAB-26-04-2022-14:26:32:270-5432</strain>
    </source>
</reference>
<dbReference type="PANTHER" id="PTHR46889">
    <property type="entry name" value="TRANSPOSASE INSF FOR INSERTION SEQUENCE IS3B-RELATED"/>
    <property type="match status" value="1"/>
</dbReference>
<dbReference type="InterPro" id="IPR001584">
    <property type="entry name" value="Integrase_cat-core"/>
</dbReference>
<sequence length="121" mass="13915">MNRKLKKNYNKKRYYRIMRALGLKAVIRKKRPNDVKASEIHVAENVMSREFQADSPNSKWCTDVTELKYGNGRKAYLSAIVDVYDNSIVSWVLSHSNNNKLVMDTVKKAYRSEPGSDSTSP</sequence>
<dbReference type="PROSITE" id="PS50994">
    <property type="entry name" value="INTEGRASE"/>
    <property type="match status" value="1"/>
</dbReference>
<proteinExistence type="predicted"/>
<dbReference type="Proteomes" id="UP001154322">
    <property type="component" value="Unassembled WGS sequence"/>
</dbReference>
<name>A0ABN8U6P0_9BACL</name>
<comment type="caution">
    <text evidence="2">The sequence shown here is derived from an EMBL/GenBank/DDBJ whole genome shotgun (WGS) entry which is preliminary data.</text>
</comment>
<protein>
    <submittedName>
        <fullName evidence="2">DDE-type integrase/transposase/recombinase</fullName>
    </submittedName>
</protein>
<dbReference type="EMBL" id="CALYLO010000005">
    <property type="protein sequence ID" value="CAH8246724.1"/>
    <property type="molecule type" value="Genomic_DNA"/>
</dbReference>
<accession>A0ABN8U6P0</accession>
<dbReference type="InterPro" id="IPR050900">
    <property type="entry name" value="Transposase_IS3/IS150/IS904"/>
</dbReference>
<dbReference type="PANTHER" id="PTHR46889:SF4">
    <property type="entry name" value="TRANSPOSASE INSO FOR INSERTION SEQUENCE ELEMENT IS911B-RELATED"/>
    <property type="match status" value="1"/>
</dbReference>
<dbReference type="Pfam" id="PF00665">
    <property type="entry name" value="rve"/>
    <property type="match status" value="1"/>
</dbReference>
<evidence type="ECO:0000313" key="3">
    <source>
        <dbReference type="Proteomes" id="UP001154322"/>
    </source>
</evidence>
<dbReference type="Gene3D" id="3.30.420.10">
    <property type="entry name" value="Ribonuclease H-like superfamily/Ribonuclease H"/>
    <property type="match status" value="1"/>
</dbReference>
<keyword evidence="3" id="KW-1185">Reference proteome</keyword>